<dbReference type="GO" id="GO:0006777">
    <property type="term" value="P:Mo-molybdopterin cofactor biosynthetic process"/>
    <property type="evidence" value="ECO:0007669"/>
    <property type="project" value="UniProtKB-KW"/>
</dbReference>
<dbReference type="InterPro" id="IPR036135">
    <property type="entry name" value="MoeA_linker/N_sf"/>
</dbReference>
<dbReference type="InterPro" id="IPR005111">
    <property type="entry name" value="MoeA_C_domain_IV"/>
</dbReference>
<comment type="catalytic activity">
    <reaction evidence="9">
        <text>adenylyl-molybdopterin + molybdate = Mo-molybdopterin + AMP + H(+)</text>
        <dbReference type="Rhea" id="RHEA:35047"/>
        <dbReference type="ChEBI" id="CHEBI:15378"/>
        <dbReference type="ChEBI" id="CHEBI:36264"/>
        <dbReference type="ChEBI" id="CHEBI:62727"/>
        <dbReference type="ChEBI" id="CHEBI:71302"/>
        <dbReference type="ChEBI" id="CHEBI:456215"/>
        <dbReference type="EC" id="2.10.1.1"/>
    </reaction>
</comment>
<keyword evidence="4" id="KW-0500">Molybdenum</keyword>
<evidence type="ECO:0000256" key="3">
    <source>
        <dbReference type="ARBA" id="ARBA00013269"/>
    </source>
</evidence>
<dbReference type="InterPro" id="IPR036688">
    <property type="entry name" value="MoeA_C_domain_IV_sf"/>
</dbReference>
<dbReference type="NCBIfam" id="NF045515">
    <property type="entry name" value="Glp_gephyrin"/>
    <property type="match status" value="1"/>
</dbReference>
<dbReference type="Pfam" id="PF03454">
    <property type="entry name" value="MoeA_C"/>
    <property type="match status" value="1"/>
</dbReference>
<proteinExistence type="predicted"/>
<dbReference type="Pfam" id="PF03453">
    <property type="entry name" value="MoeA_N"/>
    <property type="match status" value="1"/>
</dbReference>
<comment type="cofactor">
    <cofactor evidence="1">
        <name>Mg(2+)</name>
        <dbReference type="ChEBI" id="CHEBI:18420"/>
    </cofactor>
</comment>
<dbReference type="Gene3D" id="2.170.190.11">
    <property type="entry name" value="Molybdopterin biosynthesis moea protein, domain 3"/>
    <property type="match status" value="1"/>
</dbReference>
<dbReference type="SUPFAM" id="SSF53218">
    <property type="entry name" value="Molybdenum cofactor biosynthesis proteins"/>
    <property type="match status" value="1"/>
</dbReference>
<dbReference type="GO" id="GO:0061599">
    <property type="term" value="F:molybdopterin molybdotransferase activity"/>
    <property type="evidence" value="ECO:0007669"/>
    <property type="project" value="UniProtKB-EC"/>
</dbReference>
<dbReference type="UniPathway" id="UPA00344"/>
<evidence type="ECO:0000256" key="2">
    <source>
        <dbReference type="ARBA" id="ARBA00005046"/>
    </source>
</evidence>
<evidence type="ECO:0000259" key="11">
    <source>
        <dbReference type="SMART" id="SM00852"/>
    </source>
</evidence>
<dbReference type="SUPFAM" id="SSF63867">
    <property type="entry name" value="MoeA C-terminal domain-like"/>
    <property type="match status" value="1"/>
</dbReference>
<keyword evidence="8" id="KW-0501">Molybdenum cofactor biosynthesis</keyword>
<evidence type="ECO:0000256" key="9">
    <source>
        <dbReference type="ARBA" id="ARBA00047317"/>
    </source>
</evidence>
<dbReference type="GO" id="GO:0005737">
    <property type="term" value="C:cytoplasm"/>
    <property type="evidence" value="ECO:0007669"/>
    <property type="project" value="TreeGrafter"/>
</dbReference>
<dbReference type="Gene3D" id="3.90.105.10">
    <property type="entry name" value="Molybdopterin biosynthesis moea protein, domain 2"/>
    <property type="match status" value="1"/>
</dbReference>
<dbReference type="SUPFAM" id="SSF63882">
    <property type="entry name" value="MoeA N-terminal region -like"/>
    <property type="match status" value="1"/>
</dbReference>
<organism evidence="12">
    <name type="scientific">Archaeoglobus fulgidus</name>
    <dbReference type="NCBI Taxonomy" id="2234"/>
    <lineage>
        <taxon>Archaea</taxon>
        <taxon>Methanobacteriati</taxon>
        <taxon>Methanobacteriota</taxon>
        <taxon>Archaeoglobi</taxon>
        <taxon>Archaeoglobales</taxon>
        <taxon>Archaeoglobaceae</taxon>
        <taxon>Archaeoglobus</taxon>
    </lineage>
</organism>
<gene>
    <name evidence="12" type="ORF">ENP88_05215</name>
</gene>
<evidence type="ECO:0000256" key="5">
    <source>
        <dbReference type="ARBA" id="ARBA00022679"/>
    </source>
</evidence>
<evidence type="ECO:0000256" key="8">
    <source>
        <dbReference type="ARBA" id="ARBA00023150"/>
    </source>
</evidence>
<evidence type="ECO:0000256" key="6">
    <source>
        <dbReference type="ARBA" id="ARBA00022723"/>
    </source>
</evidence>
<dbReference type="Pfam" id="PF00994">
    <property type="entry name" value="MoCF_biosynth"/>
    <property type="match status" value="1"/>
</dbReference>
<feature type="transmembrane region" description="Helical" evidence="10">
    <location>
        <begin position="301"/>
        <end position="323"/>
    </location>
</feature>
<dbReference type="EMBL" id="DSLA01000081">
    <property type="protein sequence ID" value="HEH35541.1"/>
    <property type="molecule type" value="Genomic_DNA"/>
</dbReference>
<keyword evidence="6" id="KW-0479">Metal-binding</keyword>
<name>A0A7J2TKG0_ARCFL</name>
<dbReference type="Gene3D" id="3.40.980.10">
    <property type="entry name" value="MoaB/Mog-like domain"/>
    <property type="match status" value="1"/>
</dbReference>
<protein>
    <recommendedName>
        <fullName evidence="3">molybdopterin molybdotransferase</fullName>
        <ecNumber evidence="3">2.10.1.1</ecNumber>
    </recommendedName>
</protein>
<evidence type="ECO:0000256" key="10">
    <source>
        <dbReference type="SAM" id="Phobius"/>
    </source>
</evidence>
<dbReference type="SMART" id="SM00852">
    <property type="entry name" value="MoCF_biosynth"/>
    <property type="match status" value="1"/>
</dbReference>
<dbReference type="InterPro" id="IPR038987">
    <property type="entry name" value="MoeA-like"/>
</dbReference>
<dbReference type="AlphaFoldDB" id="A0A7J2TKG0"/>
<dbReference type="CDD" id="cd00887">
    <property type="entry name" value="MoeA"/>
    <property type="match status" value="1"/>
</dbReference>
<dbReference type="PANTHER" id="PTHR10192">
    <property type="entry name" value="MOLYBDOPTERIN BIOSYNTHESIS PROTEIN"/>
    <property type="match status" value="1"/>
</dbReference>
<evidence type="ECO:0000256" key="4">
    <source>
        <dbReference type="ARBA" id="ARBA00022505"/>
    </source>
</evidence>
<dbReference type="GO" id="GO:0046872">
    <property type="term" value="F:metal ion binding"/>
    <property type="evidence" value="ECO:0007669"/>
    <property type="project" value="UniProtKB-KW"/>
</dbReference>
<dbReference type="InterPro" id="IPR001453">
    <property type="entry name" value="MoaB/Mog_dom"/>
</dbReference>
<keyword evidence="7" id="KW-0460">Magnesium</keyword>
<keyword evidence="10" id="KW-0472">Membrane</keyword>
<keyword evidence="10" id="KW-1133">Transmembrane helix</keyword>
<dbReference type="PANTHER" id="PTHR10192:SF19">
    <property type="entry name" value="MOLYBDOPTERIN BIOSYNTHESIS PROTEIN MJ0666-RELATED"/>
    <property type="match status" value="1"/>
</dbReference>
<accession>A0A7J2TKG0</accession>
<evidence type="ECO:0000256" key="1">
    <source>
        <dbReference type="ARBA" id="ARBA00001946"/>
    </source>
</evidence>
<dbReference type="InterPro" id="IPR005110">
    <property type="entry name" value="MoeA_linker/N"/>
</dbReference>
<dbReference type="EC" id="2.10.1.1" evidence="3"/>
<reference evidence="12" key="1">
    <citation type="journal article" date="2020" name="mSystems">
        <title>Genome- and Community-Level Interaction Insights into Carbon Utilization and Element Cycling Functions of Hydrothermarchaeota in Hydrothermal Sediment.</title>
        <authorList>
            <person name="Zhou Z."/>
            <person name="Liu Y."/>
            <person name="Xu W."/>
            <person name="Pan J."/>
            <person name="Luo Z.H."/>
            <person name="Li M."/>
        </authorList>
    </citation>
    <scope>NUCLEOTIDE SEQUENCE [LARGE SCALE GENOMIC DNA]</scope>
    <source>
        <strain evidence="12">SpSt-26</strain>
    </source>
</reference>
<dbReference type="Gene3D" id="2.40.340.10">
    <property type="entry name" value="MoeA, C-terminal, domain IV"/>
    <property type="match status" value="1"/>
</dbReference>
<comment type="caution">
    <text evidence="12">The sequence shown here is derived from an EMBL/GenBank/DDBJ whole genome shotgun (WGS) entry which is preliminary data.</text>
</comment>
<evidence type="ECO:0000313" key="12">
    <source>
        <dbReference type="EMBL" id="HEH35541.1"/>
    </source>
</evidence>
<evidence type="ECO:0000256" key="7">
    <source>
        <dbReference type="ARBA" id="ARBA00022842"/>
    </source>
</evidence>
<dbReference type="NCBIfam" id="TIGR00177">
    <property type="entry name" value="molyb_syn"/>
    <property type="match status" value="1"/>
</dbReference>
<sequence>MVRDRGFKSLESVESAVEKMMKRLKPLGTEIVTIYRCFGRVLAKDVVSQLDVPEFDRAAMDGYALKAEETFGASQTNPLLFKLVGKVETGEVPKIKLQSGEAVRVFTGSIIPEGANAVVMLEHSKEMNGFVQIFKSVTPFKNVIRKGEDVKKGEVILRRGEILQPQDSALLASAGIRSVEVYRKPRVAVVSTGDELLSVEEEMAPGKIYNSNAPMLCNALEELGFPAFYLGIARDKPDEIEEKLFKALEYDAVIFTGGTSVGSRDIVPEVISKHGEIVFHGVAMKPGMPTAFGIVRDKPVFMLPGTPAASFLSFYVFVAPALFRMMNVRIIERKWSRKRGILSSRMASEIGIRSLLRVNWQNGKIHPLKSGSGILSSLVKANALLSIPEDLEGYEAGEEVEVVLLRDLTEVFE</sequence>
<keyword evidence="5 12" id="KW-0808">Transferase</keyword>
<feature type="domain" description="MoaB/Mog" evidence="11">
    <location>
        <begin position="188"/>
        <end position="324"/>
    </location>
</feature>
<dbReference type="FunFam" id="3.40.980.10:FF:000004">
    <property type="entry name" value="Molybdopterin molybdenumtransferase"/>
    <property type="match status" value="1"/>
</dbReference>
<dbReference type="InterPro" id="IPR036425">
    <property type="entry name" value="MoaB/Mog-like_dom_sf"/>
</dbReference>
<comment type="pathway">
    <text evidence="2">Cofactor biosynthesis; molybdopterin biosynthesis.</text>
</comment>
<keyword evidence="10" id="KW-0812">Transmembrane</keyword>